<dbReference type="Gene3D" id="3.30.450.20">
    <property type="entry name" value="PAS domain"/>
    <property type="match status" value="1"/>
</dbReference>
<keyword evidence="3" id="KW-0597">Phosphoprotein</keyword>
<dbReference type="InterPro" id="IPR011102">
    <property type="entry name" value="Sig_transdc_His_kinase_HWE"/>
</dbReference>
<dbReference type="Pfam" id="PF02518">
    <property type="entry name" value="HATPase_c"/>
    <property type="match status" value="1"/>
</dbReference>
<evidence type="ECO:0000256" key="7">
    <source>
        <dbReference type="ARBA" id="ARBA00022840"/>
    </source>
</evidence>
<reference evidence="10 11" key="1">
    <citation type="submission" date="2018-05" db="EMBL/GenBank/DDBJ databases">
        <title>Draft genome sequence of Streptococcus panodentis CCUG 70867T.</title>
        <authorList>
            <person name="Salva-Serra F."/>
            <person name="Mendez V."/>
            <person name="Jaen-Luchoro D."/>
            <person name="Gonzales-Siles L."/>
            <person name="Karlsson R."/>
            <person name="Engstrom-Jakobsson H."/>
            <person name="Busquets A."/>
            <person name="Gomila M."/>
            <person name="Pineiro-Iglesias B."/>
            <person name="Bennasar-Figueras A."/>
            <person name="Seeger M."/>
            <person name="Moore E."/>
        </authorList>
    </citation>
    <scope>NUCLEOTIDE SEQUENCE [LARGE SCALE GENOMIC DNA]</scope>
    <source>
        <strain evidence="10 11">CCUG 70867</strain>
    </source>
</reference>
<gene>
    <name evidence="10" type="ORF">DHL47_08380</name>
</gene>
<keyword evidence="7" id="KW-0067">ATP-binding</keyword>
<dbReference type="InterPro" id="IPR038424">
    <property type="entry name" value="H_kinase_PdtaS_GAF_sf"/>
</dbReference>
<keyword evidence="6 10" id="KW-0418">Kinase</keyword>
<proteinExistence type="predicted"/>
<dbReference type="PANTHER" id="PTHR41523">
    <property type="entry name" value="TWO-COMPONENT SYSTEM SENSOR PROTEIN"/>
    <property type="match status" value="1"/>
</dbReference>
<dbReference type="InterPro" id="IPR011495">
    <property type="entry name" value="Sig_transdc_His_kin_sub2_dim/P"/>
</dbReference>
<dbReference type="Gene3D" id="3.30.450.280">
    <property type="entry name" value="GAF domain"/>
    <property type="match status" value="1"/>
</dbReference>
<evidence type="ECO:0000256" key="1">
    <source>
        <dbReference type="ARBA" id="ARBA00000085"/>
    </source>
</evidence>
<evidence type="ECO:0000256" key="3">
    <source>
        <dbReference type="ARBA" id="ARBA00022553"/>
    </source>
</evidence>
<dbReference type="InterPro" id="IPR005467">
    <property type="entry name" value="His_kinase_dom"/>
</dbReference>
<dbReference type="Pfam" id="PF07568">
    <property type="entry name" value="HisKA_2"/>
    <property type="match status" value="1"/>
</dbReference>
<evidence type="ECO:0000256" key="6">
    <source>
        <dbReference type="ARBA" id="ARBA00022777"/>
    </source>
</evidence>
<dbReference type="Proteomes" id="UP001519349">
    <property type="component" value="Unassembled WGS sequence"/>
</dbReference>
<sequence>MKYKDKIKQLCQEQTNLDEADIEYLVRQADELLKSSSYANEDVFIDVKNIYSEHAIVIFHKKPESNQSLYENSVVGAMAYLENEPGVIRTLETGAPSIGLTALSQEGLAIHQTVFPILRQDRVIGTLIIERNAPQSLPAHFSLEQERAAVSERRNAAASVEQKELALFDYIDEVFLIFDRAGYLMYFNQAAAEAYRNKLGYMDSIEGMHYSNLVLDSLPFEEIWQKGGEAPKENPHQVEVHYGAYCFSVKRYLLPENGNLVMICKDITDVKEKEVQLLSHTATIREMNHRVKNNLQTVVSLLRLQAQQSPGAATKKALSDSMNRVLSIAATHELLSSQQDDSIQIEQLLEKVIENVQRCFSGHLDSALTYSLEPDICLDSSRATSLALIVNELLQNSYEHAFKDKMAVKKPQIHLQVGLKNDIINLKVSDNGSGYKADQSFDDHLGLLLVDRFVQSKLLGRLSIQSDDTGTVTTIRFKQ</sequence>
<dbReference type="RefSeq" id="WP_209551522.1">
    <property type="nucleotide sequence ID" value="NZ_QFAY01000016.1"/>
</dbReference>
<keyword evidence="8" id="KW-0902">Two-component regulatory system</keyword>
<organism evidence="10 11">
    <name type="scientific">Streptococcus panodentis</name>
    <dbReference type="NCBI Taxonomy" id="1581472"/>
    <lineage>
        <taxon>Bacteria</taxon>
        <taxon>Bacillati</taxon>
        <taxon>Bacillota</taxon>
        <taxon>Bacilli</taxon>
        <taxon>Lactobacillales</taxon>
        <taxon>Streptococcaceae</taxon>
        <taxon>Streptococcus</taxon>
    </lineage>
</organism>
<dbReference type="Gene3D" id="3.30.565.10">
    <property type="entry name" value="Histidine kinase-like ATPase, C-terminal domain"/>
    <property type="match status" value="1"/>
</dbReference>
<dbReference type="EMBL" id="QFAY01000016">
    <property type="protein sequence ID" value="MBP2621332.1"/>
    <property type="molecule type" value="Genomic_DNA"/>
</dbReference>
<evidence type="ECO:0000313" key="11">
    <source>
        <dbReference type="Proteomes" id="UP001519349"/>
    </source>
</evidence>
<dbReference type="PROSITE" id="PS50109">
    <property type="entry name" value="HIS_KIN"/>
    <property type="match status" value="1"/>
</dbReference>
<dbReference type="InterPro" id="IPR022066">
    <property type="entry name" value="PdtaS_GAF"/>
</dbReference>
<keyword evidence="5" id="KW-0547">Nucleotide-binding</keyword>
<feature type="domain" description="Histidine kinase" evidence="9">
    <location>
        <begin position="286"/>
        <end position="479"/>
    </location>
</feature>
<dbReference type="SMART" id="SM00911">
    <property type="entry name" value="HWE_HK"/>
    <property type="match status" value="1"/>
</dbReference>
<dbReference type="SUPFAM" id="SSF55874">
    <property type="entry name" value="ATPase domain of HSP90 chaperone/DNA topoisomerase II/histidine kinase"/>
    <property type="match status" value="1"/>
</dbReference>
<name>A0ABS5AXM7_9STRE</name>
<evidence type="ECO:0000256" key="4">
    <source>
        <dbReference type="ARBA" id="ARBA00022679"/>
    </source>
</evidence>
<dbReference type="PANTHER" id="PTHR41523:SF8">
    <property type="entry name" value="ETHYLENE RESPONSE SENSOR PROTEIN"/>
    <property type="match status" value="1"/>
</dbReference>
<comment type="catalytic activity">
    <reaction evidence="1">
        <text>ATP + protein L-histidine = ADP + protein N-phospho-L-histidine.</text>
        <dbReference type="EC" id="2.7.13.3"/>
    </reaction>
</comment>
<evidence type="ECO:0000313" key="10">
    <source>
        <dbReference type="EMBL" id="MBP2621332.1"/>
    </source>
</evidence>
<comment type="caution">
    <text evidence="10">The sequence shown here is derived from an EMBL/GenBank/DDBJ whole genome shotgun (WGS) entry which is preliminary data.</text>
</comment>
<evidence type="ECO:0000256" key="2">
    <source>
        <dbReference type="ARBA" id="ARBA00012438"/>
    </source>
</evidence>
<evidence type="ECO:0000256" key="8">
    <source>
        <dbReference type="ARBA" id="ARBA00023012"/>
    </source>
</evidence>
<keyword evidence="11" id="KW-1185">Reference proteome</keyword>
<keyword evidence="4" id="KW-0808">Transferase</keyword>
<dbReference type="GO" id="GO:0016301">
    <property type="term" value="F:kinase activity"/>
    <property type="evidence" value="ECO:0007669"/>
    <property type="project" value="UniProtKB-KW"/>
</dbReference>
<evidence type="ECO:0000256" key="5">
    <source>
        <dbReference type="ARBA" id="ARBA00022741"/>
    </source>
</evidence>
<dbReference type="InterPro" id="IPR003594">
    <property type="entry name" value="HATPase_dom"/>
</dbReference>
<accession>A0ABS5AXM7</accession>
<evidence type="ECO:0000259" key="9">
    <source>
        <dbReference type="PROSITE" id="PS50109"/>
    </source>
</evidence>
<dbReference type="EC" id="2.7.13.3" evidence="2"/>
<protein>
    <recommendedName>
        <fullName evidence="2">histidine kinase</fullName>
        <ecNumber evidence="2">2.7.13.3</ecNumber>
    </recommendedName>
</protein>
<dbReference type="Pfam" id="PF12282">
    <property type="entry name" value="GAF_PdtaS"/>
    <property type="match status" value="1"/>
</dbReference>
<dbReference type="InterPro" id="IPR036890">
    <property type="entry name" value="HATPase_C_sf"/>
</dbReference>